<accession>A0A8F5BSR0</accession>
<dbReference type="PANTHER" id="PTHR43038:SF8">
    <property type="entry name" value="ABC-TYPE MULTIDRUG TRANSPORT SYSTEM, ATPASE COMPONENT"/>
    <property type="match status" value="1"/>
</dbReference>
<dbReference type="PANTHER" id="PTHR43038">
    <property type="entry name" value="ATP-BINDING CASSETTE, SUB-FAMILY H, MEMBER 1"/>
    <property type="match status" value="1"/>
</dbReference>
<keyword evidence="2" id="KW-0067">ATP-binding</keyword>
<sequence length="246" mass="27826">MSNVIVEVRDLYKNYKDKEVLRGISFTVYKGEIFSLLGPNGAGKTTTVKVLSCVIKPSRGEVRVIGYRVPEECGKIREKIGVMPQDYQGFLDLTVRENIEYFVKLYNGKETQVGELISLLGLEEVKNQKLRYLSGGYMRRVGLASAFAGDQEILFLDEPTVGLDPKARREFWEIIKMMKNKGVTIFLTTHYLDEAQKLSDRVAILYGGKLIKVSTASEIMTEFKASNLEDAYLELIKSLEDGENNE</sequence>
<evidence type="ECO:0000313" key="4">
    <source>
        <dbReference type="Proteomes" id="UP000693941"/>
    </source>
</evidence>
<dbReference type="GO" id="GO:0005524">
    <property type="term" value="F:ATP binding"/>
    <property type="evidence" value="ECO:0007669"/>
    <property type="project" value="UniProtKB-KW"/>
</dbReference>
<dbReference type="Proteomes" id="UP000693941">
    <property type="component" value="Chromosome"/>
</dbReference>
<feature type="domain" description="ABC transporter" evidence="1">
    <location>
        <begin position="6"/>
        <end position="232"/>
    </location>
</feature>
<protein>
    <submittedName>
        <fullName evidence="2">Putative efflux ABC transporter, ATP-binding protein</fullName>
    </submittedName>
</protein>
<organism evidence="2 4">
    <name type="scientific">Saccharolobus shibatae</name>
    <dbReference type="NCBI Taxonomy" id="2286"/>
    <lineage>
        <taxon>Archaea</taxon>
        <taxon>Thermoproteota</taxon>
        <taxon>Thermoprotei</taxon>
        <taxon>Sulfolobales</taxon>
        <taxon>Sulfolobaceae</taxon>
        <taxon>Saccharolobus</taxon>
    </lineage>
</organism>
<dbReference type="GeneID" id="65561819"/>
<dbReference type="RefSeq" id="WP_218259089.1">
    <property type="nucleotide sequence ID" value="NZ_CP077713.1"/>
</dbReference>
<gene>
    <name evidence="2" type="ORF">J5U21_00288</name>
    <name evidence="3" type="ORF">J5U22_00212</name>
</gene>
<dbReference type="InterPro" id="IPR003593">
    <property type="entry name" value="AAA+_ATPase"/>
</dbReference>
<dbReference type="Pfam" id="PF00005">
    <property type="entry name" value="ABC_tran"/>
    <property type="match status" value="1"/>
</dbReference>
<evidence type="ECO:0000313" key="2">
    <source>
        <dbReference type="EMBL" id="QXJ30639.1"/>
    </source>
</evidence>
<dbReference type="EMBL" id="CP077713">
    <property type="protein sequence ID" value="QXJ33667.1"/>
    <property type="molecule type" value="Genomic_DNA"/>
</dbReference>
<reference evidence="2 5" key="1">
    <citation type="journal article" date="2021" name="Environ. Microbiol.">
        <title>New insights into the diversity and evolution of the archaeal mobilome from three complete genomes of Saccharolobus shibatae.</title>
        <authorList>
            <person name="Medvedeva S."/>
            <person name="Brandt D."/>
            <person name="Cvirkaite-Krupovic V."/>
            <person name="Liu Y."/>
            <person name="Severinov K."/>
            <person name="Ishino S."/>
            <person name="Ishino Y."/>
            <person name="Prangishvili D."/>
            <person name="Kalinowski J."/>
            <person name="Krupovic M."/>
        </authorList>
    </citation>
    <scope>NUCLEOTIDE SEQUENCE</scope>
    <source>
        <strain evidence="2">BEU9</strain>
        <strain evidence="3 5">S38A</strain>
    </source>
</reference>
<keyword evidence="5" id="KW-1185">Reference proteome</keyword>
<evidence type="ECO:0000259" key="1">
    <source>
        <dbReference type="PROSITE" id="PS50893"/>
    </source>
</evidence>
<dbReference type="GO" id="GO:0016887">
    <property type="term" value="F:ATP hydrolysis activity"/>
    <property type="evidence" value="ECO:0007669"/>
    <property type="project" value="InterPro"/>
</dbReference>
<dbReference type="SMART" id="SM00382">
    <property type="entry name" value="AAA"/>
    <property type="match status" value="1"/>
</dbReference>
<dbReference type="CDD" id="cd03230">
    <property type="entry name" value="ABC_DR_subfamily_A"/>
    <property type="match status" value="1"/>
</dbReference>
<dbReference type="AlphaFoldDB" id="A0A8F5BSR0"/>
<dbReference type="EMBL" id="CP077715">
    <property type="protein sequence ID" value="QXJ30639.1"/>
    <property type="molecule type" value="Genomic_DNA"/>
</dbReference>
<keyword evidence="2" id="KW-0547">Nucleotide-binding</keyword>
<evidence type="ECO:0000313" key="5">
    <source>
        <dbReference type="Proteomes" id="UP000694036"/>
    </source>
</evidence>
<dbReference type="InterPro" id="IPR003439">
    <property type="entry name" value="ABC_transporter-like_ATP-bd"/>
</dbReference>
<name>A0A8F5BSR0_9CREN</name>
<evidence type="ECO:0000313" key="3">
    <source>
        <dbReference type="EMBL" id="QXJ33667.1"/>
    </source>
</evidence>
<proteinExistence type="predicted"/>
<dbReference type="PROSITE" id="PS50893">
    <property type="entry name" value="ABC_TRANSPORTER_2"/>
    <property type="match status" value="1"/>
</dbReference>
<dbReference type="Proteomes" id="UP000694036">
    <property type="component" value="Chromosome"/>
</dbReference>